<dbReference type="PANTHER" id="PTHR39147:SF1">
    <property type="entry name" value="PROTEIN SPT21"/>
    <property type="match status" value="1"/>
</dbReference>
<organism evidence="4 5">
    <name type="scientific">Saitozyma podzolica</name>
    <dbReference type="NCBI Taxonomy" id="1890683"/>
    <lineage>
        <taxon>Eukaryota</taxon>
        <taxon>Fungi</taxon>
        <taxon>Dikarya</taxon>
        <taxon>Basidiomycota</taxon>
        <taxon>Agaricomycotina</taxon>
        <taxon>Tremellomycetes</taxon>
        <taxon>Tremellales</taxon>
        <taxon>Trimorphomycetaceae</taxon>
        <taxon>Saitozyma</taxon>
    </lineage>
</organism>
<sequence length="887" mass="93727">MASPAPNKIHSLPVLVRYHLPTASQTFSAVFSSPQQVYVHPSSGGEDEACGSIYLKTVVQGVLMASPELFPGQSSSDLSLYVLDPRESSLRRSRSTPFSHLRPHSASSPSSTPSSPALPSDSASSHDVWSGKGLLTWALSEPGPGKNLITGRLIRSHDFTHLTRNDLSPLEALIAGHIEDPESDGVWGIEVSLALKASTPRQADGMRGSHGQLASNASQNGTTHSDIFRRSSVVSVSIPDLEPHSSPSIATPMHDEEHFARPSLPAVPTRALDLNAASSARPSARPLLKVKSGSSDGSSESFPSDIPAALYNKPESLTKEQAQRLLASPAFLSMLERVSGNNLQGKRRGGDKEETSEPVGKRQRHDHAHGHGHGTGNGKKKEDKEELKCWNCGRTKSAVWRSKTMDDGTTVRVCNACGLYWNKQRVMRPPTLWQAVDEDVRDRPRKKGPGSTATPSSPAPMPKSEPASGSGGFKRTLSAAVNEDARRIATMRSARPRSHLNESTKPAPTAPMTSPLRASSSMTRSVVDRSVNRKAHATAAASSPGGWGQSANNDDSVPFPPSDTFQPVLKEGTAMGGVLESPNTAIRRILGGGTNSGVESLEMPLSDDGAKDGGPVDWTADLSAFFDVDAFNLPDQVVAPQEQVHSHSQLQRRASPNAGVDLGLNFAPRTDHGYAATTSDNADDDDVLSQLFHRTSSVGISSSPRFDFSALPPSSPPIIPADYSALLSSPDNSPMSLGMGFSPLDSIPSSFSARTSPEKVKSKSGLARSFTPQDTILEDGEGENIAVTGAATAAVGTKGGVMPGQPIRSASTTGTMFDGPATGAIDTETDAGLAGFSLEEVQKLLSDHPDLEALWNAVSTDPAQSTQPLSSVAEAEADLFALFEGMA</sequence>
<reference evidence="4 5" key="1">
    <citation type="submission" date="2018-11" db="EMBL/GenBank/DDBJ databases">
        <title>Genome sequence of Saitozyma podzolica DSM 27192.</title>
        <authorList>
            <person name="Aliyu H."/>
            <person name="Gorte O."/>
            <person name="Ochsenreither K."/>
        </authorList>
    </citation>
    <scope>NUCLEOTIDE SEQUENCE [LARGE SCALE GENOMIC DNA]</scope>
    <source>
        <strain evidence="4 5">DSM 27192</strain>
    </source>
</reference>
<keyword evidence="1" id="KW-0863">Zinc-finger</keyword>
<feature type="compositionally biased region" description="Polar residues" evidence="2">
    <location>
        <begin position="212"/>
        <end position="225"/>
    </location>
</feature>
<keyword evidence="1" id="KW-0479">Metal-binding</keyword>
<dbReference type="Proteomes" id="UP000279259">
    <property type="component" value="Unassembled WGS sequence"/>
</dbReference>
<evidence type="ECO:0000259" key="3">
    <source>
        <dbReference type="PROSITE" id="PS50114"/>
    </source>
</evidence>
<name>A0A427YCX6_9TREE</name>
<feature type="region of interest" description="Disordered" evidence="2">
    <location>
        <begin position="276"/>
        <end position="307"/>
    </location>
</feature>
<dbReference type="PANTHER" id="PTHR39147">
    <property type="entry name" value="PROTEIN SPT21"/>
    <property type="match status" value="1"/>
</dbReference>
<dbReference type="EMBL" id="RSCD01000015">
    <property type="protein sequence ID" value="RSH88926.1"/>
    <property type="molecule type" value="Genomic_DNA"/>
</dbReference>
<keyword evidence="1" id="KW-0862">Zinc</keyword>
<dbReference type="STRING" id="1890683.A0A427YCX6"/>
<feature type="region of interest" description="Disordered" evidence="2">
    <location>
        <begin position="340"/>
        <end position="385"/>
    </location>
</feature>
<dbReference type="InterPro" id="IPR042403">
    <property type="entry name" value="Spt21/Ams2"/>
</dbReference>
<feature type="region of interest" description="Disordered" evidence="2">
    <location>
        <begin position="92"/>
        <end position="125"/>
    </location>
</feature>
<feature type="region of interest" description="Disordered" evidence="2">
    <location>
        <begin position="491"/>
        <end position="566"/>
    </location>
</feature>
<dbReference type="InterPro" id="IPR013088">
    <property type="entry name" value="Znf_NHR/GATA"/>
</dbReference>
<feature type="region of interest" description="Disordered" evidence="2">
    <location>
        <begin position="201"/>
        <end position="226"/>
    </location>
</feature>
<feature type="compositionally biased region" description="Low complexity" evidence="2">
    <location>
        <begin position="276"/>
        <end position="305"/>
    </location>
</feature>
<dbReference type="GO" id="GO:0000183">
    <property type="term" value="P:rDNA heterochromatin formation"/>
    <property type="evidence" value="ECO:0007669"/>
    <property type="project" value="TreeGrafter"/>
</dbReference>
<feature type="region of interest" description="Disordered" evidence="2">
    <location>
        <begin position="642"/>
        <end position="665"/>
    </location>
</feature>
<feature type="domain" description="GATA-type" evidence="3">
    <location>
        <begin position="383"/>
        <end position="443"/>
    </location>
</feature>
<dbReference type="SMART" id="SM00401">
    <property type="entry name" value="ZnF_GATA"/>
    <property type="match status" value="1"/>
</dbReference>
<dbReference type="CDD" id="cd00202">
    <property type="entry name" value="ZnF_GATA"/>
    <property type="match status" value="1"/>
</dbReference>
<evidence type="ECO:0000256" key="2">
    <source>
        <dbReference type="SAM" id="MobiDB-lite"/>
    </source>
</evidence>
<comment type="caution">
    <text evidence="4">The sequence shown here is derived from an EMBL/GenBank/DDBJ whole genome shotgun (WGS) entry which is preliminary data.</text>
</comment>
<dbReference type="Gene3D" id="3.30.50.10">
    <property type="entry name" value="Erythroid Transcription Factor GATA-1, subunit A"/>
    <property type="match status" value="1"/>
</dbReference>
<evidence type="ECO:0000313" key="4">
    <source>
        <dbReference type="EMBL" id="RSH88926.1"/>
    </source>
</evidence>
<dbReference type="OrthoDB" id="515401at2759"/>
<dbReference type="GO" id="GO:0030466">
    <property type="term" value="P:silent mating-type cassette heterochromatin formation"/>
    <property type="evidence" value="ECO:0007669"/>
    <property type="project" value="TreeGrafter"/>
</dbReference>
<dbReference type="GO" id="GO:0006357">
    <property type="term" value="P:regulation of transcription by RNA polymerase II"/>
    <property type="evidence" value="ECO:0007669"/>
    <property type="project" value="TreeGrafter"/>
</dbReference>
<dbReference type="InterPro" id="IPR000679">
    <property type="entry name" value="Znf_GATA"/>
</dbReference>
<protein>
    <recommendedName>
        <fullName evidence="3">GATA-type domain-containing protein</fullName>
    </recommendedName>
</protein>
<proteinExistence type="predicted"/>
<dbReference type="Pfam" id="PF00320">
    <property type="entry name" value="GATA"/>
    <property type="match status" value="1"/>
</dbReference>
<dbReference type="GO" id="GO:0008270">
    <property type="term" value="F:zinc ion binding"/>
    <property type="evidence" value="ECO:0007669"/>
    <property type="project" value="UniProtKB-KW"/>
</dbReference>
<feature type="compositionally biased region" description="Basic residues" evidence="2">
    <location>
        <begin position="361"/>
        <end position="372"/>
    </location>
</feature>
<dbReference type="AlphaFoldDB" id="A0A427YCX6"/>
<evidence type="ECO:0000313" key="5">
    <source>
        <dbReference type="Proteomes" id="UP000279259"/>
    </source>
</evidence>
<feature type="compositionally biased region" description="Low complexity" evidence="2">
    <location>
        <begin position="104"/>
        <end position="125"/>
    </location>
</feature>
<feature type="region of interest" description="Disordered" evidence="2">
    <location>
        <begin position="432"/>
        <end position="474"/>
    </location>
</feature>
<dbReference type="SUPFAM" id="SSF57716">
    <property type="entry name" value="Glucocorticoid receptor-like (DNA-binding domain)"/>
    <property type="match status" value="1"/>
</dbReference>
<keyword evidence="5" id="KW-1185">Reference proteome</keyword>
<evidence type="ECO:0000256" key="1">
    <source>
        <dbReference type="PROSITE-ProRule" id="PRU00094"/>
    </source>
</evidence>
<dbReference type="PROSITE" id="PS50114">
    <property type="entry name" value="GATA_ZN_FINGER_2"/>
    <property type="match status" value="1"/>
</dbReference>
<gene>
    <name evidence="4" type="ORF">EHS25_002588</name>
</gene>
<dbReference type="GO" id="GO:0043565">
    <property type="term" value="F:sequence-specific DNA binding"/>
    <property type="evidence" value="ECO:0007669"/>
    <property type="project" value="InterPro"/>
</dbReference>
<accession>A0A427YCX6</accession>